<sequence length="113" mass="11920">MLPAERLAELEGLATRLQDGVAGLRAALEAQTVRATSLERELAVTEAKLLVETMHSAGLAAQATHLLAVGPEAALAEAEDHAGQTMLSVVYEQAFDAKGRELGVEDPARFRVG</sequence>
<protein>
    <submittedName>
        <fullName evidence="2">Uncharacterized protein</fullName>
    </submittedName>
</protein>
<keyword evidence="3" id="KW-1185">Reference proteome</keyword>
<proteinExistence type="predicted"/>
<evidence type="ECO:0000313" key="3">
    <source>
        <dbReference type="Proteomes" id="UP000188879"/>
    </source>
</evidence>
<accession>A0A1V2H931</accession>
<reference evidence="2 3" key="1">
    <citation type="submission" date="2016-10" db="EMBL/GenBank/DDBJ databases">
        <title>Draft Genome sequence of Roseomonas sp. strain M3.</title>
        <authorList>
            <person name="Subhash Y."/>
            <person name="Lee S."/>
        </authorList>
    </citation>
    <scope>NUCLEOTIDE SEQUENCE [LARGE SCALE GENOMIC DNA]</scope>
    <source>
        <strain evidence="2 3">M3</strain>
    </source>
</reference>
<gene>
    <name evidence="2" type="ORF">BKE38_03585</name>
</gene>
<comment type="caution">
    <text evidence="2">The sequence shown here is derived from an EMBL/GenBank/DDBJ whole genome shotgun (WGS) entry which is preliminary data.</text>
</comment>
<evidence type="ECO:0000256" key="1">
    <source>
        <dbReference type="SAM" id="Coils"/>
    </source>
</evidence>
<name>A0A1V2H931_9PROT</name>
<dbReference type="Proteomes" id="UP000188879">
    <property type="component" value="Unassembled WGS sequence"/>
</dbReference>
<evidence type="ECO:0000313" key="2">
    <source>
        <dbReference type="EMBL" id="ONG58102.1"/>
    </source>
</evidence>
<dbReference type="EMBL" id="MLCO01000022">
    <property type="protein sequence ID" value="ONG58102.1"/>
    <property type="molecule type" value="Genomic_DNA"/>
</dbReference>
<dbReference type="AlphaFoldDB" id="A0A1V2H931"/>
<keyword evidence="1" id="KW-0175">Coiled coil</keyword>
<feature type="coiled-coil region" evidence="1">
    <location>
        <begin position="21"/>
        <end position="48"/>
    </location>
</feature>
<organism evidence="2 3">
    <name type="scientific">Teichococcus deserti</name>
    <dbReference type="NCBI Taxonomy" id="1817963"/>
    <lineage>
        <taxon>Bacteria</taxon>
        <taxon>Pseudomonadati</taxon>
        <taxon>Pseudomonadota</taxon>
        <taxon>Alphaproteobacteria</taxon>
        <taxon>Acetobacterales</taxon>
        <taxon>Roseomonadaceae</taxon>
        <taxon>Roseomonas</taxon>
    </lineage>
</organism>